<dbReference type="PANTHER" id="PTHR47336">
    <property type="entry name" value="TRANSCRIPTION FACTOR HMS1-RELATED"/>
    <property type="match status" value="1"/>
</dbReference>
<gene>
    <name evidence="3" type="ORF">FB192DRAFT_1372592</name>
</gene>
<dbReference type="Gene3D" id="4.10.280.10">
    <property type="entry name" value="Helix-loop-helix DNA-binding domain"/>
    <property type="match status" value="1"/>
</dbReference>
<evidence type="ECO:0000313" key="4">
    <source>
        <dbReference type="Proteomes" id="UP000469890"/>
    </source>
</evidence>
<dbReference type="PANTHER" id="PTHR47336:SF3">
    <property type="entry name" value="SERINE-RICH PROTEIN TYE7"/>
    <property type="match status" value="1"/>
</dbReference>
<feature type="compositionally biased region" description="Low complexity" evidence="1">
    <location>
        <begin position="192"/>
        <end position="202"/>
    </location>
</feature>
<evidence type="ECO:0000313" key="3">
    <source>
        <dbReference type="EMBL" id="KAF1804368.1"/>
    </source>
</evidence>
<name>A0A8H4BLG4_MUCCL</name>
<feature type="compositionally biased region" description="Polar residues" evidence="1">
    <location>
        <begin position="121"/>
        <end position="132"/>
    </location>
</feature>
<protein>
    <recommendedName>
        <fullName evidence="2">BHLH domain-containing protein</fullName>
    </recommendedName>
</protein>
<comment type="caution">
    <text evidence="3">The sequence shown here is derived from an EMBL/GenBank/DDBJ whole genome shotgun (WGS) entry which is preliminary data.</text>
</comment>
<feature type="region of interest" description="Disordered" evidence="1">
    <location>
        <begin position="310"/>
        <end position="329"/>
    </location>
</feature>
<feature type="region of interest" description="Disordered" evidence="1">
    <location>
        <begin position="1109"/>
        <end position="1149"/>
    </location>
</feature>
<proteinExistence type="predicted"/>
<dbReference type="SMART" id="SM00353">
    <property type="entry name" value="HLH"/>
    <property type="match status" value="1"/>
</dbReference>
<dbReference type="PROSITE" id="PS50888">
    <property type="entry name" value="BHLH"/>
    <property type="match status" value="1"/>
</dbReference>
<dbReference type="Pfam" id="PF00010">
    <property type="entry name" value="HLH"/>
    <property type="match status" value="1"/>
</dbReference>
<dbReference type="InterPro" id="IPR052099">
    <property type="entry name" value="Regulatory_TF_Diverse"/>
</dbReference>
<dbReference type="GO" id="GO:0046983">
    <property type="term" value="F:protein dimerization activity"/>
    <property type="evidence" value="ECO:0007669"/>
    <property type="project" value="InterPro"/>
</dbReference>
<feature type="region of interest" description="Disordered" evidence="1">
    <location>
        <begin position="103"/>
        <end position="216"/>
    </location>
</feature>
<dbReference type="EMBL" id="JAAECE010000003">
    <property type="protein sequence ID" value="KAF1804368.1"/>
    <property type="molecule type" value="Genomic_DNA"/>
</dbReference>
<organism evidence="3 4">
    <name type="scientific">Mucor circinelloides f. lusitanicus</name>
    <name type="common">Mucor racemosus var. lusitanicus</name>
    <dbReference type="NCBI Taxonomy" id="29924"/>
    <lineage>
        <taxon>Eukaryota</taxon>
        <taxon>Fungi</taxon>
        <taxon>Fungi incertae sedis</taxon>
        <taxon>Mucoromycota</taxon>
        <taxon>Mucoromycotina</taxon>
        <taxon>Mucoromycetes</taxon>
        <taxon>Mucorales</taxon>
        <taxon>Mucorineae</taxon>
        <taxon>Mucoraceae</taxon>
        <taxon>Mucor</taxon>
    </lineage>
</organism>
<feature type="compositionally biased region" description="Low complexity" evidence="1">
    <location>
        <begin position="107"/>
        <end position="118"/>
    </location>
</feature>
<evidence type="ECO:0000256" key="1">
    <source>
        <dbReference type="SAM" id="MobiDB-lite"/>
    </source>
</evidence>
<feature type="region of interest" description="Disordered" evidence="1">
    <location>
        <begin position="490"/>
        <end position="515"/>
    </location>
</feature>
<dbReference type="SUPFAM" id="SSF47459">
    <property type="entry name" value="HLH, helix-loop-helix DNA-binding domain"/>
    <property type="match status" value="1"/>
</dbReference>
<feature type="region of interest" description="Disordered" evidence="1">
    <location>
        <begin position="407"/>
        <end position="466"/>
    </location>
</feature>
<dbReference type="Proteomes" id="UP000469890">
    <property type="component" value="Unassembled WGS sequence"/>
</dbReference>
<feature type="compositionally biased region" description="Low complexity" evidence="1">
    <location>
        <begin position="156"/>
        <end position="183"/>
    </location>
</feature>
<feature type="compositionally biased region" description="Acidic residues" evidence="1">
    <location>
        <begin position="320"/>
        <end position="329"/>
    </location>
</feature>
<feature type="compositionally biased region" description="Low complexity" evidence="1">
    <location>
        <begin position="428"/>
        <end position="439"/>
    </location>
</feature>
<evidence type="ECO:0000259" key="2">
    <source>
        <dbReference type="PROSITE" id="PS50888"/>
    </source>
</evidence>
<feature type="compositionally biased region" description="Pro residues" evidence="1">
    <location>
        <begin position="144"/>
        <end position="155"/>
    </location>
</feature>
<reference evidence="3 4" key="1">
    <citation type="submission" date="2019-09" db="EMBL/GenBank/DDBJ databases">
        <authorList>
            <consortium name="DOE Joint Genome Institute"/>
            <person name="Mondo S.J."/>
            <person name="Navarro-Mendoza M.I."/>
            <person name="Perez-Arques C."/>
            <person name="Panchal S."/>
            <person name="Nicolas F.E."/>
            <person name="Ganguly P."/>
            <person name="Pangilinan J."/>
            <person name="Grigoriev I."/>
            <person name="Heitman J."/>
            <person name="Sanya K."/>
            <person name="Garre V."/>
        </authorList>
    </citation>
    <scope>NUCLEOTIDE SEQUENCE [LARGE SCALE GENOMIC DNA]</scope>
    <source>
        <strain evidence="3 4">MU402</strain>
    </source>
</reference>
<dbReference type="AlphaFoldDB" id="A0A8H4BLG4"/>
<sequence>MEAFAPLPIDLFADPNNMLDDDPSTYFSLSQFDLELQQQAQAALLQQDSWQDFDKYLPIDNQLFLNNSTARNEQAQPIFNQSAVSNASNYQQQDPSLLYEPLAGILPPQSSQPTTKPPAYDNSQPWNNSVNIKQEYASPESLPYSPPSSNLPPQQPSTAATSTTANATTTAATAATAATASTTDMPVFQNQTTPSSTTSPMTDNKESPKNSNLTTPAIDFMSWSSPSINTPLDSSQAKVPIQRLKSNSIINNAVNAALNSTQPPVGRQHKKTAHNAIERRYRNNINDRIAELKNAVPALLYAKVKDNRTAGAGSKRRNGEDDDDEGEDGEEFLDGVAVATKLNKATILRKATEYINHLKKQGDDVRRENQALQHILTQLPGGQDILQRYHLQKQQREKEIQQQQLMEREAQKQQDQQRKAANRKRARFNNAQQQRQQQQLMQHHEASDEYESSSSSPGSMDPVTPPAMTNRVFMALFMCITFFSTSPLTTGPSSSEQYQNHHHTSRANVASAGAGDTVSQTLGNANASPESFLGSLFKFDDTWSSLRTIVFIVCIIQLFFPYIKSMLIGSSLKLKRVNKSRRNVTASPRRDIINNTVTPGELKCKQIYAILDRSIRFGQQAGDEDVPTSTLSTILPLMKESARIFSHHVLGYDIMYGDNQDSTPEEEWGQVCKWIKLNETKLVGGAAHTSRLSMLYSCFRMINLVDALDEDRHEHVNQTHARAYATAAMEMALIIPKRSVAEKLSNYFWLHAVSNTKLHMDQDQDDDTIFEESNLWMQSLAWMDPYQEHDCIQDMRKTRAWSETMDIISSQTMLNNDSAPSSSEAHLSISYTAPVVVPVAILSTLHLLDSLRIQYDRLISTIASRDDSFDESLETAFLDIMLLTEPSTSLTQKEDDGAAVSTTNDQQRLAHWLAAVGATVEALWKNNVDQAEKWLPALIQRVPRSMTCRASSVSQKALLNQLDELIKKAMIHVLVGAILLKGSDVEKQKQGLVELENAEVLRIAIRKLQSKIKSSKLDVEDGCDLESTVMALAEFVVSFIGLESWISAMKLEVSTEKEILIDEEVRESTLNLRRMVRLPSLQQTVSDNQSIVDRLSRLGRFIAHHPGDADSACDLSDEEDTDDEDNDCNSTLNGQDQDEELSNDKNQNTHSFMIKRSDKAQLILRGLA</sequence>
<dbReference type="InterPro" id="IPR011598">
    <property type="entry name" value="bHLH_dom"/>
</dbReference>
<feature type="compositionally biased region" description="Basic and acidic residues" evidence="1">
    <location>
        <begin position="407"/>
        <end position="418"/>
    </location>
</feature>
<feature type="domain" description="BHLH" evidence="2">
    <location>
        <begin position="269"/>
        <end position="358"/>
    </location>
</feature>
<dbReference type="InterPro" id="IPR036638">
    <property type="entry name" value="HLH_DNA-bd_sf"/>
</dbReference>
<feature type="compositionally biased region" description="Acidic residues" evidence="1">
    <location>
        <begin position="1115"/>
        <end position="1127"/>
    </location>
</feature>
<accession>A0A8H4BLG4</accession>